<dbReference type="Proteomes" id="UP000886657">
    <property type="component" value="Unassembled WGS sequence"/>
</dbReference>
<proteinExistence type="predicted"/>
<dbReference type="InterPro" id="IPR037401">
    <property type="entry name" value="SnoaL-like"/>
</dbReference>
<accession>A0A9D7SGP4</accession>
<dbReference type="InterPro" id="IPR032710">
    <property type="entry name" value="NTF2-like_dom_sf"/>
</dbReference>
<reference evidence="2" key="1">
    <citation type="submission" date="2020-10" db="EMBL/GenBank/DDBJ databases">
        <title>Connecting structure to function with the recovery of over 1000 high-quality activated sludge metagenome-assembled genomes encoding full-length rRNA genes using long-read sequencing.</title>
        <authorList>
            <person name="Singleton C.M."/>
            <person name="Petriglieri F."/>
            <person name="Kristensen J.M."/>
            <person name="Kirkegaard R.H."/>
            <person name="Michaelsen T.Y."/>
            <person name="Andersen M.H."/>
            <person name="Karst S.M."/>
            <person name="Dueholm M.S."/>
            <person name="Nielsen P.H."/>
            <person name="Albertsen M."/>
        </authorList>
    </citation>
    <scope>NUCLEOTIDE SEQUENCE</scope>
    <source>
        <strain evidence="2">Skiv_18-Q3-R9-52_MAXAC.067</strain>
    </source>
</reference>
<protein>
    <submittedName>
        <fullName evidence="2">Nuclear transport factor 2 family protein</fullName>
    </submittedName>
</protein>
<feature type="domain" description="SnoaL-like" evidence="1">
    <location>
        <begin position="7"/>
        <end position="101"/>
    </location>
</feature>
<dbReference type="Pfam" id="PF12680">
    <property type="entry name" value="SnoaL_2"/>
    <property type="match status" value="1"/>
</dbReference>
<sequence length="128" mass="14386">MIDTISTWHDLVRSRNAKGLEALLADDVVFHSPVVHSPQEGKIVTLHYLHAAFRVFMNDSFHYVREVLGPRDAVLEFQVEIDGVQVNGVDMITWNEEGRIIAFKVMVRPLKAINLIHQKMAALLVGGA</sequence>
<gene>
    <name evidence="2" type="ORF">IPP58_07530</name>
</gene>
<dbReference type="SUPFAM" id="SSF54427">
    <property type="entry name" value="NTF2-like"/>
    <property type="match status" value="1"/>
</dbReference>
<evidence type="ECO:0000259" key="1">
    <source>
        <dbReference type="Pfam" id="PF12680"/>
    </source>
</evidence>
<evidence type="ECO:0000313" key="3">
    <source>
        <dbReference type="Proteomes" id="UP000886657"/>
    </source>
</evidence>
<dbReference type="AlphaFoldDB" id="A0A9D7SGP4"/>
<comment type="caution">
    <text evidence="2">The sequence shown here is derived from an EMBL/GenBank/DDBJ whole genome shotgun (WGS) entry which is preliminary data.</text>
</comment>
<organism evidence="2 3">
    <name type="scientific">Candidatus Geothrix skivensis</name>
    <dbReference type="NCBI Taxonomy" id="2954439"/>
    <lineage>
        <taxon>Bacteria</taxon>
        <taxon>Pseudomonadati</taxon>
        <taxon>Acidobacteriota</taxon>
        <taxon>Holophagae</taxon>
        <taxon>Holophagales</taxon>
        <taxon>Holophagaceae</taxon>
        <taxon>Geothrix</taxon>
    </lineage>
</organism>
<name>A0A9D7SGP4_9BACT</name>
<dbReference type="Gene3D" id="3.10.450.50">
    <property type="match status" value="1"/>
</dbReference>
<evidence type="ECO:0000313" key="2">
    <source>
        <dbReference type="EMBL" id="MBK9796335.1"/>
    </source>
</evidence>
<dbReference type="EMBL" id="JADKIO010000006">
    <property type="protein sequence ID" value="MBK9796335.1"/>
    <property type="molecule type" value="Genomic_DNA"/>
</dbReference>